<dbReference type="SUPFAM" id="SSF50978">
    <property type="entry name" value="WD40 repeat-like"/>
    <property type="match status" value="1"/>
</dbReference>
<keyword evidence="2 9" id="KW-0813">Transport</keyword>
<sequence>MALTSWKAFNFFDVSPVKLSEESSSIFNSDILSLCTGSANVFLGSSDGFVHIVSSNFKVVRSFKASESGSIAHIKQIEGTSLLITIAEELPNEAVLKVWALDKSEKKTGAPWCLSTTSVQNARRIFPVSAFAVLDDVSQVAVGFANGSVSIIRGDLIHDRGARQRIVFESEEPITGLEVQNGPVSTLYISTTSRILALVISGRGQGQPARVLDDMGCAVGCMSLDKDTGDVLVAREDAIYTYGPHGRGPSYAFESRKDSINIYKDYVTLVCPPRDTTSKPDNLRNLGISQGENIFRTTTFTLLDTDLKFIAHSESLVSAVKNIFIEWGDLFLLTTDGKLYRYREKTLQQKLELLYQRNLYILAINLAQKTGVDTYQQNAIYRKYGDFLYQRGDYDTAMQQYLRAIDNTEPSQVIRKYLDTQRIHNLIEYLEELHDHDRATVDHTTLLLNCYAKLKDTGKLDAFIKAPGELKFDLETAIAMCRQGGYYEQAAYLATKYGENDMVVDILIEDSKKYAEAVEYIWRLDPELAYHNLTKYARVLLSNCPEKTTELFVKYYKGQYKPRTEVDTTPIEPQAQPSSTLQSLAAFLPLPLMNAGSGAKPEEVEVLPPAEDKDTEPSIEYQIPKPRTAFSVFVGHPDEFISFLEALIEQENLKEDDKVDLYTTLFEMYLDTASRKRDATEKAEWETKAKSLIEGKDIPISTSSVLLLSDLSGFREGSTLVREQEGLRSDIFRSFTAAKDTQGAIKALKRYGQEEPQLYVDALTYFSSSPQILEEAGEELDAVLKRIDDGGLMTPLQVIQTLSNNAVVTMGRVKKYLSENIERERKEISTNRRLISSYSSETDVKRKELEELGSKPVVFQARRCMSCGGTLDLPTVHFLCKHSFHQRCLNRVDEDAECPVCAPQNSTIKAIRKRQVESADQHDLFKGELQRSKDRFGVVSEFFGRGVMRPQSTME</sequence>
<evidence type="ECO:0000256" key="6">
    <source>
        <dbReference type="ARBA" id="ARBA00022927"/>
    </source>
</evidence>
<proteinExistence type="inferred from homology"/>
<keyword evidence="9" id="KW-0926">Vacuole</keyword>
<dbReference type="InterPro" id="IPR000547">
    <property type="entry name" value="Clathrin_H-chain/VPS_repeat"/>
</dbReference>
<keyword evidence="9" id="KW-0833">Ubl conjugation pathway</keyword>
<dbReference type="PROSITE" id="PS50089">
    <property type="entry name" value="ZF_RING_2"/>
    <property type="match status" value="1"/>
</dbReference>
<comment type="catalytic activity">
    <reaction evidence="9">
        <text>S-ubiquitinyl-[E2 ubiquitin-conjugating enzyme]-L-cysteine + [acceptor protein]-L-lysine = [E2 ubiquitin-conjugating enzyme]-L-cysteine + N(6)-ubiquitinyl-[acceptor protein]-L-lysine.</text>
        <dbReference type="EC" id="2.3.2.27"/>
    </reaction>
</comment>
<dbReference type="InterPro" id="IPR024763">
    <property type="entry name" value="VPS11_C"/>
</dbReference>
<comment type="similarity">
    <text evidence="1 9">Belongs to the VPS11 family.</text>
</comment>
<keyword evidence="6 9" id="KW-0653">Protein transport</keyword>
<dbReference type="PIRSF" id="PIRSF007860">
    <property type="entry name" value="VPS11"/>
    <property type="match status" value="1"/>
</dbReference>
<feature type="repeat" description="TPR" evidence="11">
    <location>
        <begin position="378"/>
        <end position="411"/>
    </location>
</feature>
<dbReference type="SUPFAM" id="SSF57850">
    <property type="entry name" value="RING/U-box"/>
    <property type="match status" value="1"/>
</dbReference>
<evidence type="ECO:0000256" key="4">
    <source>
        <dbReference type="ARBA" id="ARBA00022771"/>
    </source>
</evidence>
<dbReference type="GO" id="GO:0008270">
    <property type="term" value="F:zinc ion binding"/>
    <property type="evidence" value="ECO:0007669"/>
    <property type="project" value="UniProtKB-KW"/>
</dbReference>
<evidence type="ECO:0000256" key="9">
    <source>
        <dbReference type="PIRNR" id="PIRNR007860"/>
    </source>
</evidence>
<dbReference type="SUPFAM" id="SSF48371">
    <property type="entry name" value="ARM repeat"/>
    <property type="match status" value="1"/>
</dbReference>
<dbReference type="InterPro" id="IPR016528">
    <property type="entry name" value="VPS11"/>
</dbReference>
<keyword evidence="3" id="KW-0479">Metal-binding</keyword>
<dbReference type="InterPro" id="IPR019734">
    <property type="entry name" value="TPR_rpt"/>
</dbReference>
<gene>
    <name evidence="14" type="ORF">BO71DRAFT_348653</name>
</gene>
<dbReference type="PANTHER" id="PTHR23323:SF24">
    <property type="entry name" value="VACUOLAR PROTEIN SORTING-ASSOCIATED PROTEIN 11 HOMOLOG"/>
    <property type="match status" value="1"/>
</dbReference>
<dbReference type="Pfam" id="PF17122">
    <property type="entry name" value="zf-C3H2C3"/>
    <property type="match status" value="1"/>
</dbReference>
<dbReference type="Pfam" id="PF23356">
    <property type="entry name" value="TPR_PEP5_VPS11"/>
    <property type="match status" value="2"/>
</dbReference>
<dbReference type="InterPro" id="IPR057308">
    <property type="entry name" value="CHCR_PEP5_VPS11"/>
</dbReference>
<keyword evidence="9" id="KW-0808">Transferase</keyword>
<evidence type="ECO:0000256" key="1">
    <source>
        <dbReference type="ARBA" id="ARBA00007070"/>
    </source>
</evidence>
<protein>
    <recommendedName>
        <fullName evidence="9">E3 ubiquitin-protein ligase PEP5</fullName>
        <ecNumber evidence="9">2.3.2.27</ecNumber>
    </recommendedName>
</protein>
<evidence type="ECO:0000313" key="15">
    <source>
        <dbReference type="Proteomes" id="UP000247810"/>
    </source>
</evidence>
<dbReference type="GO" id="GO:0030897">
    <property type="term" value="C:HOPS complex"/>
    <property type="evidence" value="ECO:0007669"/>
    <property type="project" value="UniProtKB-UniRule"/>
</dbReference>
<comment type="subunit">
    <text evidence="9">Component of the homotypic vacuole fusion and vacuole protein sorting (HOPS) complex. Component of the class C core vacuole/endosome tethering (CORVET) complex.</text>
</comment>
<dbReference type="GO" id="GO:0000329">
    <property type="term" value="C:fungal-type vacuole membrane"/>
    <property type="evidence" value="ECO:0007669"/>
    <property type="project" value="UniProtKB-UniRule"/>
</dbReference>
<dbReference type="AlphaFoldDB" id="A0A319DR78"/>
<dbReference type="GO" id="GO:0048284">
    <property type="term" value="P:organelle fusion"/>
    <property type="evidence" value="ECO:0007669"/>
    <property type="project" value="TreeGrafter"/>
</dbReference>
<dbReference type="InterPro" id="IPR013083">
    <property type="entry name" value="Znf_RING/FYVE/PHD"/>
</dbReference>
<evidence type="ECO:0000256" key="7">
    <source>
        <dbReference type="ARBA" id="ARBA00023136"/>
    </source>
</evidence>
<dbReference type="FunFam" id="1.25.40.10:FF:000440">
    <property type="entry name" value="E3 ubiquitin-protein ligase PEP5"/>
    <property type="match status" value="1"/>
</dbReference>
<evidence type="ECO:0000256" key="12">
    <source>
        <dbReference type="PROSITE-ProRule" id="PRU01006"/>
    </source>
</evidence>
<evidence type="ECO:0000256" key="2">
    <source>
        <dbReference type="ARBA" id="ARBA00022448"/>
    </source>
</evidence>
<dbReference type="Pfam" id="PF12451">
    <property type="entry name" value="VPS11_C"/>
    <property type="match status" value="1"/>
</dbReference>
<dbReference type="GO" id="GO:0006886">
    <property type="term" value="P:intracellular protein transport"/>
    <property type="evidence" value="ECO:0007669"/>
    <property type="project" value="UniProtKB-UniRule"/>
</dbReference>
<dbReference type="PROSITE" id="PS50236">
    <property type="entry name" value="CHCR"/>
    <property type="match status" value="1"/>
</dbReference>
<keyword evidence="5" id="KW-0862">Zinc</keyword>
<evidence type="ECO:0000259" key="13">
    <source>
        <dbReference type="PROSITE" id="PS50089"/>
    </source>
</evidence>
<evidence type="ECO:0000256" key="11">
    <source>
        <dbReference type="PROSITE-ProRule" id="PRU00339"/>
    </source>
</evidence>
<keyword evidence="11" id="KW-0802">TPR repeat</keyword>
<dbReference type="STRING" id="1448320.A0A319DR78"/>
<feature type="domain" description="RING-type" evidence="13">
    <location>
        <begin position="864"/>
        <end position="901"/>
    </location>
</feature>
<dbReference type="GO" id="GO:0007032">
    <property type="term" value="P:endosome organization"/>
    <property type="evidence" value="ECO:0007669"/>
    <property type="project" value="TreeGrafter"/>
</dbReference>
<dbReference type="InterPro" id="IPR011990">
    <property type="entry name" value="TPR-like_helical_dom_sf"/>
</dbReference>
<dbReference type="Proteomes" id="UP000247810">
    <property type="component" value="Unassembled WGS sequence"/>
</dbReference>
<dbReference type="GO" id="GO:0006904">
    <property type="term" value="P:vesicle docking involved in exocytosis"/>
    <property type="evidence" value="ECO:0007669"/>
    <property type="project" value="TreeGrafter"/>
</dbReference>
<dbReference type="InterPro" id="IPR057307">
    <property type="entry name" value="PEP5_VPS11_N"/>
</dbReference>
<dbReference type="PANTHER" id="PTHR23323">
    <property type="entry name" value="VACUOLAR PROTEIN SORTING-ASSOCIATED PROTEIN"/>
    <property type="match status" value="1"/>
</dbReference>
<dbReference type="GO" id="GO:0030674">
    <property type="term" value="F:protein-macromolecule adaptor activity"/>
    <property type="evidence" value="ECO:0007669"/>
    <property type="project" value="TreeGrafter"/>
</dbReference>
<dbReference type="Gene3D" id="1.25.40.10">
    <property type="entry name" value="Tetratricopeptide repeat domain"/>
    <property type="match status" value="1"/>
</dbReference>
<dbReference type="InterPro" id="IPR016024">
    <property type="entry name" value="ARM-type_fold"/>
</dbReference>
<accession>A0A319DR78</accession>
<dbReference type="GO" id="GO:0007033">
    <property type="term" value="P:vacuole organization"/>
    <property type="evidence" value="ECO:0007669"/>
    <property type="project" value="TreeGrafter"/>
</dbReference>
<evidence type="ECO:0000256" key="3">
    <source>
        <dbReference type="ARBA" id="ARBA00022723"/>
    </source>
</evidence>
<reference evidence="14 15" key="1">
    <citation type="submission" date="2018-02" db="EMBL/GenBank/DDBJ databases">
        <title>The genomes of Aspergillus section Nigri reveals drivers in fungal speciation.</title>
        <authorList>
            <consortium name="DOE Joint Genome Institute"/>
            <person name="Vesth T.C."/>
            <person name="Nybo J."/>
            <person name="Theobald S."/>
            <person name="Brandl J."/>
            <person name="Frisvad J.C."/>
            <person name="Nielsen K.F."/>
            <person name="Lyhne E.K."/>
            <person name="Kogle M.E."/>
            <person name="Kuo A."/>
            <person name="Riley R."/>
            <person name="Clum A."/>
            <person name="Nolan M."/>
            <person name="Lipzen A."/>
            <person name="Salamov A."/>
            <person name="Henrissat B."/>
            <person name="Wiebenga A."/>
            <person name="De vries R.P."/>
            <person name="Grigoriev I.V."/>
            <person name="Mortensen U.H."/>
            <person name="Andersen M.R."/>
            <person name="Baker S.E."/>
        </authorList>
    </citation>
    <scope>NUCLEOTIDE SEQUENCE [LARGE SCALE GENOMIC DNA]</scope>
    <source>
        <strain evidence="14 15">CBS 707.79</strain>
    </source>
</reference>
<dbReference type="VEuPathDB" id="FungiDB:BO71DRAFT_348653"/>
<dbReference type="FunFam" id="3.30.40.10:FF:000639">
    <property type="entry name" value="E3 ubiquitin-protein ligase PEP5"/>
    <property type="match status" value="1"/>
</dbReference>
<evidence type="ECO:0000256" key="5">
    <source>
        <dbReference type="ARBA" id="ARBA00022833"/>
    </source>
</evidence>
<dbReference type="InterPro" id="IPR036322">
    <property type="entry name" value="WD40_repeat_dom_sf"/>
</dbReference>
<dbReference type="GO" id="GO:0033263">
    <property type="term" value="C:CORVET complex"/>
    <property type="evidence" value="ECO:0007669"/>
    <property type="project" value="UniProtKB-UniRule"/>
</dbReference>
<dbReference type="PROSITE" id="PS50005">
    <property type="entry name" value="TPR"/>
    <property type="match status" value="1"/>
</dbReference>
<evidence type="ECO:0000313" key="14">
    <source>
        <dbReference type="EMBL" id="PYH96587.1"/>
    </source>
</evidence>
<dbReference type="EMBL" id="KZ825835">
    <property type="protein sequence ID" value="PYH96587.1"/>
    <property type="molecule type" value="Genomic_DNA"/>
</dbReference>
<feature type="repeat" description="CHCR" evidence="12">
    <location>
        <begin position="401"/>
        <end position="552"/>
    </location>
</feature>
<evidence type="ECO:0000256" key="8">
    <source>
        <dbReference type="ARBA" id="ARBA00029433"/>
    </source>
</evidence>
<dbReference type="Gene3D" id="3.30.40.10">
    <property type="entry name" value="Zinc/RING finger domain, C3HC4 (zinc finger)"/>
    <property type="match status" value="1"/>
</dbReference>
<dbReference type="EC" id="2.3.2.27" evidence="9"/>
<dbReference type="OrthoDB" id="26184at2759"/>
<dbReference type="SMART" id="SM00299">
    <property type="entry name" value="CLH"/>
    <property type="match status" value="1"/>
</dbReference>
<dbReference type="CDD" id="cd16688">
    <property type="entry name" value="RING-H2_Vps11"/>
    <property type="match status" value="1"/>
</dbReference>
<name>A0A319DR78_9EURO</name>
<organism evidence="14 15">
    <name type="scientific">Aspergillus ellipticus CBS 707.79</name>
    <dbReference type="NCBI Taxonomy" id="1448320"/>
    <lineage>
        <taxon>Eukaryota</taxon>
        <taxon>Fungi</taxon>
        <taxon>Dikarya</taxon>
        <taxon>Ascomycota</taxon>
        <taxon>Pezizomycotina</taxon>
        <taxon>Eurotiomycetes</taxon>
        <taxon>Eurotiomycetidae</taxon>
        <taxon>Eurotiales</taxon>
        <taxon>Aspergillaceae</taxon>
        <taxon>Aspergillus</taxon>
        <taxon>Aspergillus subgen. Circumdati</taxon>
    </lineage>
</organism>
<keyword evidence="4 10" id="KW-0863">Zinc-finger</keyword>
<dbReference type="GO" id="GO:0061630">
    <property type="term" value="F:ubiquitin protein ligase activity"/>
    <property type="evidence" value="ECO:0007669"/>
    <property type="project" value="UniProtKB-EC"/>
</dbReference>
<comment type="subcellular location">
    <subcellularLocation>
        <location evidence="8">Endomembrane system</location>
        <topology evidence="8">Peripheral membrane protein</topology>
        <orientation evidence="8">Cytoplasmic side</orientation>
    </subcellularLocation>
    <subcellularLocation>
        <location evidence="9">Vacuole membrane</location>
        <topology evidence="9">Peripheral membrane protein</topology>
        <orientation evidence="9">Cytoplasmic side</orientation>
    </subcellularLocation>
</comment>
<keyword evidence="15" id="KW-1185">Reference proteome</keyword>
<evidence type="ECO:0000256" key="10">
    <source>
        <dbReference type="PROSITE-ProRule" id="PRU00175"/>
    </source>
</evidence>
<keyword evidence="7 9" id="KW-0472">Membrane</keyword>
<dbReference type="InterPro" id="IPR001841">
    <property type="entry name" value="Znf_RING"/>
</dbReference>
<dbReference type="Pfam" id="PF23341">
    <property type="entry name" value="PEP5_VPS11_N"/>
    <property type="match status" value="1"/>
</dbReference>